<dbReference type="EMBL" id="BGZK01000122">
    <property type="protein sequence ID" value="GBP20756.1"/>
    <property type="molecule type" value="Genomic_DNA"/>
</dbReference>
<gene>
    <name evidence="1" type="ORF">EVAR_14482_1</name>
</gene>
<keyword evidence="2" id="KW-1185">Reference proteome</keyword>
<dbReference type="AlphaFoldDB" id="A0A4C1U4K2"/>
<organism evidence="1 2">
    <name type="scientific">Eumeta variegata</name>
    <name type="common">Bagworm moth</name>
    <name type="synonym">Eumeta japonica</name>
    <dbReference type="NCBI Taxonomy" id="151549"/>
    <lineage>
        <taxon>Eukaryota</taxon>
        <taxon>Metazoa</taxon>
        <taxon>Ecdysozoa</taxon>
        <taxon>Arthropoda</taxon>
        <taxon>Hexapoda</taxon>
        <taxon>Insecta</taxon>
        <taxon>Pterygota</taxon>
        <taxon>Neoptera</taxon>
        <taxon>Endopterygota</taxon>
        <taxon>Lepidoptera</taxon>
        <taxon>Glossata</taxon>
        <taxon>Ditrysia</taxon>
        <taxon>Tineoidea</taxon>
        <taxon>Psychidae</taxon>
        <taxon>Oiketicinae</taxon>
        <taxon>Eumeta</taxon>
    </lineage>
</organism>
<comment type="caution">
    <text evidence="1">The sequence shown here is derived from an EMBL/GenBank/DDBJ whole genome shotgun (WGS) entry which is preliminary data.</text>
</comment>
<evidence type="ECO:0000313" key="1">
    <source>
        <dbReference type="EMBL" id="GBP20756.1"/>
    </source>
</evidence>
<dbReference type="OrthoDB" id="8063408at2759"/>
<reference evidence="1 2" key="1">
    <citation type="journal article" date="2019" name="Commun. Biol.">
        <title>The bagworm genome reveals a unique fibroin gene that provides high tensile strength.</title>
        <authorList>
            <person name="Kono N."/>
            <person name="Nakamura H."/>
            <person name="Ohtoshi R."/>
            <person name="Tomita M."/>
            <person name="Numata K."/>
            <person name="Arakawa K."/>
        </authorList>
    </citation>
    <scope>NUCLEOTIDE SEQUENCE [LARGE SCALE GENOMIC DNA]</scope>
</reference>
<evidence type="ECO:0000313" key="2">
    <source>
        <dbReference type="Proteomes" id="UP000299102"/>
    </source>
</evidence>
<dbReference type="PANTHER" id="PTHR46114">
    <property type="entry name" value="APPLE DOMAIN-CONTAINING PROTEIN"/>
    <property type="match status" value="1"/>
</dbReference>
<proteinExistence type="predicted"/>
<accession>A0A4C1U4K2</accession>
<dbReference type="Proteomes" id="UP000299102">
    <property type="component" value="Unassembled WGS sequence"/>
</dbReference>
<dbReference type="PANTHER" id="PTHR46114:SF1">
    <property type="entry name" value="ZAD DOMAIN-CONTAINING PROTEIN"/>
    <property type="match status" value="1"/>
</dbReference>
<name>A0A4C1U4K2_EUMVA</name>
<protein>
    <submittedName>
        <fullName evidence="1">Uncharacterized protein</fullName>
    </submittedName>
</protein>
<sequence length="182" mass="20878">MPPSRIKLESMKQFVKKLDETLEASGYLKNFFTKLSEAKVRTGVFAGKPIRQIFVNEKFSTLLNLTQKASGNSFKAVVSGFLGNNEAKYYKKLVEDMPKKFKATSKAQCCRMSLKVHTLRARLDKYKNNMGAYAEKQGERFTDGHYELEQLRQSQYNENMIVSLQPADKSRQLRTAAQTQRC</sequence>